<dbReference type="PANTHER" id="PTHR45831">
    <property type="entry name" value="LD24721P"/>
    <property type="match status" value="1"/>
</dbReference>
<sequence>MATDNKKALVYSIMEFLEKSCKDGSVKEDSVEGIEVAIQCLGEAFDVDPTDSEQQKQYSTKPATLQNIFDVYLKTKSNKKPAAPSAATSKSAPAASSSVKDDKKTAEDLKVQGNRKVAERNYPEAIRLYSEAISHNPNNAVFYGNRAAAYSQQGNHDQAIEDSKTAIELDPSYSKAYSRMGHAHFSLGKYNEAITAYEKGLELDPSNATLKSSIEAARGKLNASSVERSASPPSSGGGGFPGGMPDLAGLLNNPAMMNMAQQMMQSGALNDLMQNPELMSNMAQQFMGGNGGGLSEMMQNPEMMDRARQFMDSMGGPNGGGNAGGNNDERNE</sequence>
<dbReference type="GO" id="GO:0016020">
    <property type="term" value="C:membrane"/>
    <property type="evidence" value="ECO:0007669"/>
    <property type="project" value="TreeGrafter"/>
</dbReference>
<evidence type="ECO:0000313" key="7">
    <source>
        <dbReference type="EMBL" id="KAG2180707.1"/>
    </source>
</evidence>
<evidence type="ECO:0000259" key="6">
    <source>
        <dbReference type="Pfam" id="PF16546"/>
    </source>
</evidence>
<evidence type="ECO:0000256" key="3">
    <source>
        <dbReference type="ARBA" id="ARBA00022803"/>
    </source>
</evidence>
<dbReference type="InterPro" id="IPR047150">
    <property type="entry name" value="SGT"/>
</dbReference>
<dbReference type="Proteomes" id="UP000612746">
    <property type="component" value="Unassembled WGS sequence"/>
</dbReference>
<dbReference type="InterPro" id="IPR019734">
    <property type="entry name" value="TPR_rpt"/>
</dbReference>
<keyword evidence="2" id="KW-0677">Repeat</keyword>
<dbReference type="Gene3D" id="1.20.5.420">
    <property type="entry name" value="Immunoglobulin FC, subunit C"/>
    <property type="match status" value="1"/>
</dbReference>
<feature type="compositionally biased region" description="Low complexity" evidence="5">
    <location>
        <begin position="223"/>
        <end position="234"/>
    </location>
</feature>
<evidence type="ECO:0000256" key="1">
    <source>
        <dbReference type="ARBA" id="ARBA00008175"/>
    </source>
</evidence>
<comment type="similarity">
    <text evidence="1">Belongs to the SGT family.</text>
</comment>
<comment type="caution">
    <text evidence="7">The sequence shown here is derived from an EMBL/GenBank/DDBJ whole genome shotgun (WGS) entry which is preliminary data.</text>
</comment>
<evidence type="ECO:0000313" key="8">
    <source>
        <dbReference type="Proteomes" id="UP000612746"/>
    </source>
</evidence>
<feature type="repeat" description="TPR" evidence="4">
    <location>
        <begin position="140"/>
        <end position="173"/>
    </location>
</feature>
<feature type="compositionally biased region" description="Low complexity" evidence="5">
    <location>
        <begin position="80"/>
        <end position="98"/>
    </location>
</feature>
<dbReference type="InterPro" id="IPR011990">
    <property type="entry name" value="TPR-like_helical_dom_sf"/>
</dbReference>
<evidence type="ECO:0000256" key="5">
    <source>
        <dbReference type="SAM" id="MobiDB-lite"/>
    </source>
</evidence>
<dbReference type="SUPFAM" id="SSF48452">
    <property type="entry name" value="TPR-like"/>
    <property type="match status" value="1"/>
</dbReference>
<dbReference type="AlphaFoldDB" id="A0A8H7PUT7"/>
<reference evidence="7" key="1">
    <citation type="submission" date="2020-12" db="EMBL/GenBank/DDBJ databases">
        <title>Metabolic potential, ecology and presence of endohyphal bacteria is reflected in genomic diversity of Mucoromycotina.</title>
        <authorList>
            <person name="Muszewska A."/>
            <person name="Okrasinska A."/>
            <person name="Steczkiewicz K."/>
            <person name="Drgas O."/>
            <person name="Orlowska M."/>
            <person name="Perlinska-Lenart U."/>
            <person name="Aleksandrzak-Piekarczyk T."/>
            <person name="Szatraj K."/>
            <person name="Zielenkiewicz U."/>
            <person name="Pilsyk S."/>
            <person name="Malc E."/>
            <person name="Mieczkowski P."/>
            <person name="Kruszewska J.S."/>
            <person name="Biernat P."/>
            <person name="Pawlowska J."/>
        </authorList>
    </citation>
    <scope>NUCLEOTIDE SEQUENCE</scope>
    <source>
        <strain evidence="7">WA0000051536</strain>
    </source>
</reference>
<dbReference type="InterPro" id="IPR032374">
    <property type="entry name" value="SGTA_dimer"/>
</dbReference>
<keyword evidence="8" id="KW-1185">Reference proteome</keyword>
<feature type="compositionally biased region" description="Basic and acidic residues" evidence="5">
    <location>
        <begin position="99"/>
        <end position="115"/>
    </location>
</feature>
<dbReference type="GO" id="GO:0072380">
    <property type="term" value="C:TRC complex"/>
    <property type="evidence" value="ECO:0007669"/>
    <property type="project" value="TreeGrafter"/>
</dbReference>
<protein>
    <recommendedName>
        <fullName evidence="6">SGTA homodimerisation domain-containing protein</fullName>
    </recommendedName>
</protein>
<accession>A0A8H7PUT7</accession>
<dbReference type="PROSITE" id="PS50293">
    <property type="entry name" value="TPR_REGION"/>
    <property type="match status" value="1"/>
</dbReference>
<feature type="region of interest" description="Disordered" evidence="5">
    <location>
        <begin position="310"/>
        <end position="332"/>
    </location>
</feature>
<dbReference type="GO" id="GO:0006620">
    <property type="term" value="P:post-translational protein targeting to endoplasmic reticulum membrane"/>
    <property type="evidence" value="ECO:0007669"/>
    <property type="project" value="TreeGrafter"/>
</dbReference>
<dbReference type="FunFam" id="1.25.40.10:FF:000207">
    <property type="entry name" value="Small glutamine-rich tetratricopeptide repeat-containing protein"/>
    <property type="match status" value="1"/>
</dbReference>
<dbReference type="PANTHER" id="PTHR45831:SF2">
    <property type="entry name" value="LD24721P"/>
    <property type="match status" value="1"/>
</dbReference>
<organism evidence="7 8">
    <name type="scientific">Umbelopsis vinacea</name>
    <dbReference type="NCBI Taxonomy" id="44442"/>
    <lineage>
        <taxon>Eukaryota</taxon>
        <taxon>Fungi</taxon>
        <taxon>Fungi incertae sedis</taxon>
        <taxon>Mucoromycota</taxon>
        <taxon>Mucoromycotina</taxon>
        <taxon>Umbelopsidomycetes</taxon>
        <taxon>Umbelopsidales</taxon>
        <taxon>Umbelopsidaceae</taxon>
        <taxon>Umbelopsis</taxon>
    </lineage>
</organism>
<dbReference type="OrthoDB" id="2335338at2759"/>
<feature type="repeat" description="TPR" evidence="4">
    <location>
        <begin position="174"/>
        <end position="207"/>
    </location>
</feature>
<evidence type="ECO:0000256" key="4">
    <source>
        <dbReference type="PROSITE-ProRule" id="PRU00339"/>
    </source>
</evidence>
<feature type="repeat" description="TPR" evidence="4">
    <location>
        <begin position="106"/>
        <end position="139"/>
    </location>
</feature>
<dbReference type="GO" id="GO:0060090">
    <property type="term" value="F:molecular adaptor activity"/>
    <property type="evidence" value="ECO:0007669"/>
    <property type="project" value="TreeGrafter"/>
</dbReference>
<dbReference type="Pfam" id="PF00515">
    <property type="entry name" value="TPR_1"/>
    <property type="match status" value="2"/>
</dbReference>
<dbReference type="PROSITE" id="PS50005">
    <property type="entry name" value="TPR"/>
    <property type="match status" value="3"/>
</dbReference>
<feature type="domain" description="SGTA homodimerisation" evidence="6">
    <location>
        <begin position="5"/>
        <end position="70"/>
    </location>
</feature>
<evidence type="ECO:0000256" key="2">
    <source>
        <dbReference type="ARBA" id="ARBA00022737"/>
    </source>
</evidence>
<dbReference type="SMART" id="SM00028">
    <property type="entry name" value="TPR"/>
    <property type="match status" value="3"/>
</dbReference>
<dbReference type="EMBL" id="JAEPRA010000009">
    <property type="protein sequence ID" value="KAG2180707.1"/>
    <property type="molecule type" value="Genomic_DNA"/>
</dbReference>
<dbReference type="FunFam" id="1.20.5.420:FF:000005">
    <property type="entry name" value="Hsc70 cochaperone (SGT), putative"/>
    <property type="match status" value="1"/>
</dbReference>
<name>A0A8H7PUT7_9FUNG</name>
<feature type="region of interest" description="Disordered" evidence="5">
    <location>
        <begin position="221"/>
        <end position="246"/>
    </location>
</feature>
<dbReference type="Gene3D" id="1.25.40.10">
    <property type="entry name" value="Tetratricopeptide repeat domain"/>
    <property type="match status" value="1"/>
</dbReference>
<dbReference type="Pfam" id="PF16546">
    <property type="entry name" value="SGTA_dimer"/>
    <property type="match status" value="1"/>
</dbReference>
<gene>
    <name evidence="7" type="ORF">INT44_003714</name>
</gene>
<keyword evidence="3 4" id="KW-0802">TPR repeat</keyword>
<feature type="region of interest" description="Disordered" evidence="5">
    <location>
        <begin position="80"/>
        <end position="115"/>
    </location>
</feature>
<proteinExistence type="inferred from homology"/>